<accession>A0A182WMV0</accession>
<proteinExistence type="predicted"/>
<protein>
    <submittedName>
        <fullName evidence="1">Uncharacterized protein</fullName>
    </submittedName>
</protein>
<dbReference type="Proteomes" id="UP000075920">
    <property type="component" value="Unassembled WGS sequence"/>
</dbReference>
<dbReference type="EnsemblMetazoa" id="AMIN014060-RA">
    <property type="protein sequence ID" value="AMIN014060-PA"/>
    <property type="gene ID" value="AMIN014060"/>
</dbReference>
<organism evidence="1 2">
    <name type="scientific">Anopheles minimus</name>
    <dbReference type="NCBI Taxonomy" id="112268"/>
    <lineage>
        <taxon>Eukaryota</taxon>
        <taxon>Metazoa</taxon>
        <taxon>Ecdysozoa</taxon>
        <taxon>Arthropoda</taxon>
        <taxon>Hexapoda</taxon>
        <taxon>Insecta</taxon>
        <taxon>Pterygota</taxon>
        <taxon>Neoptera</taxon>
        <taxon>Endopterygota</taxon>
        <taxon>Diptera</taxon>
        <taxon>Nematocera</taxon>
        <taxon>Culicoidea</taxon>
        <taxon>Culicidae</taxon>
        <taxon>Anophelinae</taxon>
        <taxon>Anopheles</taxon>
    </lineage>
</organism>
<keyword evidence="2" id="KW-1185">Reference proteome</keyword>
<dbReference type="VEuPathDB" id="VectorBase:AMIN014060"/>
<dbReference type="AlphaFoldDB" id="A0A182WMV0"/>
<evidence type="ECO:0000313" key="2">
    <source>
        <dbReference type="Proteomes" id="UP000075920"/>
    </source>
</evidence>
<sequence length="46" mass="5249">MVPFQRSDDGCTERSWSGRVLYCFHSIKLELTQPAKSTINTAAHHE</sequence>
<evidence type="ECO:0000313" key="1">
    <source>
        <dbReference type="EnsemblMetazoa" id="AMIN014060-PA"/>
    </source>
</evidence>
<name>A0A182WMV0_9DIPT</name>
<reference evidence="2" key="1">
    <citation type="submission" date="2013-03" db="EMBL/GenBank/DDBJ databases">
        <title>The Genome Sequence of Anopheles minimus MINIMUS1.</title>
        <authorList>
            <consortium name="The Broad Institute Genomics Platform"/>
            <person name="Neafsey D.E."/>
            <person name="Walton C."/>
            <person name="Walker B."/>
            <person name="Young S.K."/>
            <person name="Zeng Q."/>
            <person name="Gargeya S."/>
            <person name="Fitzgerald M."/>
            <person name="Haas B."/>
            <person name="Abouelleil A."/>
            <person name="Allen A.W."/>
            <person name="Alvarado L."/>
            <person name="Arachchi H.M."/>
            <person name="Berlin A.M."/>
            <person name="Chapman S.B."/>
            <person name="Gainer-Dewar J."/>
            <person name="Goldberg J."/>
            <person name="Griggs A."/>
            <person name="Gujja S."/>
            <person name="Hansen M."/>
            <person name="Howarth C."/>
            <person name="Imamovic A."/>
            <person name="Ireland A."/>
            <person name="Larimer J."/>
            <person name="McCowan C."/>
            <person name="Murphy C."/>
            <person name="Pearson M."/>
            <person name="Poon T.W."/>
            <person name="Priest M."/>
            <person name="Roberts A."/>
            <person name="Saif S."/>
            <person name="Shea T."/>
            <person name="Sisk P."/>
            <person name="Sykes S."/>
            <person name="Wortman J."/>
            <person name="Nusbaum C."/>
            <person name="Birren B."/>
        </authorList>
    </citation>
    <scope>NUCLEOTIDE SEQUENCE [LARGE SCALE GENOMIC DNA]</scope>
    <source>
        <strain evidence="2">MINIMUS1</strain>
    </source>
</reference>
<reference evidence="1" key="2">
    <citation type="submission" date="2020-05" db="UniProtKB">
        <authorList>
            <consortium name="EnsemblMetazoa"/>
        </authorList>
    </citation>
    <scope>IDENTIFICATION</scope>
    <source>
        <strain evidence="1">MINIMUS1</strain>
    </source>
</reference>